<keyword evidence="1" id="KW-0808">Transferase</keyword>
<protein>
    <submittedName>
        <fullName evidence="1">MCP methyltransferase/methylesterase, CheR/CheB with PAS/PAC sensor</fullName>
    </submittedName>
</protein>
<dbReference type="STRING" id="700015.Corgl_0012"/>
<evidence type="ECO:0000313" key="2">
    <source>
        <dbReference type="Proteomes" id="UP000006851"/>
    </source>
</evidence>
<dbReference type="HOGENOM" id="CLU_2259022_0_0_11"/>
<dbReference type="GO" id="GO:0008168">
    <property type="term" value="F:methyltransferase activity"/>
    <property type="evidence" value="ECO:0007669"/>
    <property type="project" value="UniProtKB-KW"/>
</dbReference>
<gene>
    <name evidence="1" type="ordered locus">Corgl_0012</name>
</gene>
<dbReference type="RefSeq" id="WP_013707885.1">
    <property type="nucleotide sequence ID" value="NC_015389.1"/>
</dbReference>
<keyword evidence="2" id="KW-1185">Reference proteome</keyword>
<dbReference type="GO" id="GO:0032259">
    <property type="term" value="P:methylation"/>
    <property type="evidence" value="ECO:0007669"/>
    <property type="project" value="UniProtKB-KW"/>
</dbReference>
<accession>F2N6U3</accession>
<organism evidence="1 2">
    <name type="scientific">Coriobacterium glomerans (strain ATCC 49209 / DSM 20642 / JCM 10262 / PW2)</name>
    <dbReference type="NCBI Taxonomy" id="700015"/>
    <lineage>
        <taxon>Bacteria</taxon>
        <taxon>Bacillati</taxon>
        <taxon>Actinomycetota</taxon>
        <taxon>Coriobacteriia</taxon>
        <taxon>Coriobacteriales</taxon>
        <taxon>Coriobacteriaceae</taxon>
        <taxon>Coriobacterium</taxon>
    </lineage>
</organism>
<evidence type="ECO:0000313" key="1">
    <source>
        <dbReference type="EMBL" id="AEB06142.1"/>
    </source>
</evidence>
<reference evidence="2" key="1">
    <citation type="journal article" date="2013" name="Stand. Genomic Sci.">
        <title>Complete genome sequence of Coriobacterium glomerans type strain (PW2(T)) from the midgut of Pyrrhocoris apterus L. (red soldier bug).</title>
        <authorList>
            <person name="Stackebrandt E."/>
            <person name="Zeytun A."/>
            <person name="Lapidus A."/>
            <person name="Nolan M."/>
            <person name="Lucas S."/>
            <person name="Hammon N."/>
            <person name="Deshpande S."/>
            <person name="Cheng J.F."/>
            <person name="Tapia R."/>
            <person name="Goodwin L.A."/>
            <person name="Pitluck S."/>
            <person name="Liolios K."/>
            <person name="Pagani I."/>
            <person name="Ivanova N."/>
            <person name="Mavromatis K."/>
            <person name="Mikhailova N."/>
            <person name="Huntemann M."/>
            <person name="Pati A."/>
            <person name="Chen A."/>
            <person name="Palaniappan K."/>
            <person name="Chang Y.J."/>
            <person name="Land M."/>
            <person name="Hauser L."/>
            <person name="Rohde M."/>
            <person name="Pukall R."/>
            <person name="Goker M."/>
            <person name="Detter J.C."/>
            <person name="Woyke T."/>
            <person name="Bristow J."/>
            <person name="Eisen J.A."/>
            <person name="Markowitz V."/>
            <person name="Hugenholtz P."/>
            <person name="Kyrpides N.C."/>
            <person name="Klenk H.P."/>
        </authorList>
    </citation>
    <scope>NUCLEOTIDE SEQUENCE</scope>
    <source>
        <strain evidence="2">ATCC 49209 / DSM 20642 / JCM 10262 / PW2</strain>
    </source>
</reference>
<dbReference type="AlphaFoldDB" id="F2N6U3"/>
<proteinExistence type="predicted"/>
<dbReference type="Proteomes" id="UP000006851">
    <property type="component" value="Chromosome"/>
</dbReference>
<dbReference type="KEGG" id="cgo:Corgl_0012"/>
<dbReference type="Gene3D" id="1.10.287.1060">
    <property type="entry name" value="ESAT-6-like"/>
    <property type="match status" value="1"/>
</dbReference>
<keyword evidence="1" id="KW-0489">Methyltransferase</keyword>
<dbReference type="EMBL" id="CP002628">
    <property type="protein sequence ID" value="AEB06142.1"/>
    <property type="molecule type" value="Genomic_DNA"/>
</dbReference>
<name>F2N6U3_CORGP</name>
<sequence length="103" mass="10604">MSSGEIKISPDDGQQALSHLQEQSDELKNAIDILTAANDVLRGSNPQGDSMKAAITTLESLIEATSEALNVSDVNHNQLQASIDALIEADNKSASAIGGGDGA</sequence>